<dbReference type="InParanoid" id="H2YFU6"/>
<dbReference type="EC" id="3.1.2.2" evidence="7"/>
<proteinExistence type="inferred from homology"/>
<name>H2YFU6_CIOSA</name>
<evidence type="ECO:0000256" key="1">
    <source>
        <dbReference type="ARBA" id="ARBA00004371"/>
    </source>
</evidence>
<accession>H2YFU6</accession>
<sequence length="292" mass="33470">MSTWASLISTVLLVCQAIKTFGYKPVIVVHGILDDAKDLSDLRGFITKHHPGTEVHTLDFFDHYHSFIPLWDQLDKIRNFTTPLMQKAKDGVHLIGYSQGGIIGRGLVQTDSNHNIHNFIALSSPLNGQFGDTSFINWLFPSALKEELYKIFYTHYGQLWSIGNYWKDPHHSKMYRQYSDYLAALNNESIKEDFKFPPAWKKNVLRLKNMMLIGGPDDGVIAPWQSAQFGCFDENEQVVPMRKLDMYQSDNIGLKTLDQTGRLHECTISGVHHTSWHKNETVFLKCIEPLLT</sequence>
<reference evidence="12" key="1">
    <citation type="submission" date="2003-08" db="EMBL/GenBank/DDBJ databases">
        <authorList>
            <person name="Birren B."/>
            <person name="Nusbaum C."/>
            <person name="Abebe A."/>
            <person name="Abouelleil A."/>
            <person name="Adekoya E."/>
            <person name="Ait-zahra M."/>
            <person name="Allen N."/>
            <person name="Allen T."/>
            <person name="An P."/>
            <person name="Anderson M."/>
            <person name="Anderson S."/>
            <person name="Arachchi H."/>
            <person name="Armbruster J."/>
            <person name="Bachantsang P."/>
            <person name="Baldwin J."/>
            <person name="Barry A."/>
            <person name="Bayul T."/>
            <person name="Blitshsteyn B."/>
            <person name="Bloom T."/>
            <person name="Blye J."/>
            <person name="Boguslavskiy L."/>
            <person name="Borowsky M."/>
            <person name="Boukhgalter B."/>
            <person name="Brunache A."/>
            <person name="Butler J."/>
            <person name="Calixte N."/>
            <person name="Calvo S."/>
            <person name="Camarata J."/>
            <person name="Campo K."/>
            <person name="Chang J."/>
            <person name="Cheshatsang Y."/>
            <person name="Citroen M."/>
            <person name="Collymore A."/>
            <person name="Considine T."/>
            <person name="Cook A."/>
            <person name="Cooke P."/>
            <person name="Corum B."/>
            <person name="Cuomo C."/>
            <person name="David R."/>
            <person name="Dawoe T."/>
            <person name="Degray S."/>
            <person name="Dodge S."/>
            <person name="Dooley K."/>
            <person name="Dorje P."/>
            <person name="Dorjee K."/>
            <person name="Dorris L."/>
            <person name="Duffey N."/>
            <person name="Dupes A."/>
            <person name="Elkins T."/>
            <person name="Engels R."/>
            <person name="Erickson J."/>
            <person name="Farina A."/>
            <person name="Faro S."/>
            <person name="Ferreira P."/>
            <person name="Fischer H."/>
            <person name="Fitzgerald M."/>
            <person name="Foley K."/>
            <person name="Gage D."/>
            <person name="Galagan J."/>
            <person name="Gearin G."/>
            <person name="Gnerre S."/>
            <person name="Gnirke A."/>
            <person name="Goyette A."/>
            <person name="Graham J."/>
            <person name="Grandbois E."/>
            <person name="Gyaltsen K."/>
            <person name="Hafez N."/>
            <person name="Hagopian D."/>
            <person name="Hagos B."/>
            <person name="Hall J."/>
            <person name="Hatcher B."/>
            <person name="Heller A."/>
            <person name="Higgins H."/>
            <person name="Honan T."/>
            <person name="Horn A."/>
            <person name="Houde N."/>
            <person name="Hughes L."/>
            <person name="Hulme W."/>
            <person name="Husby E."/>
            <person name="Iliev I."/>
            <person name="Jaffe D."/>
            <person name="Jones C."/>
            <person name="Kamal M."/>
            <person name="Kamat A."/>
            <person name="Kamvysselis M."/>
            <person name="Karlsson E."/>
            <person name="Kells C."/>
            <person name="Kieu A."/>
            <person name="Kisner P."/>
            <person name="Kodira C."/>
            <person name="Kulbokas E."/>
            <person name="Labutti K."/>
            <person name="Lama D."/>
            <person name="Landers T."/>
            <person name="Leger J."/>
            <person name="Levine S."/>
            <person name="Lewis D."/>
            <person name="Lewis T."/>
            <person name="Lindblad-toh K."/>
            <person name="Liu X."/>
            <person name="Lokyitsang T."/>
            <person name="Lokyitsang Y."/>
            <person name="Lucien O."/>
            <person name="Lui A."/>
            <person name="Ma L.J."/>
            <person name="Mabbitt R."/>
            <person name="Macdonald J."/>
            <person name="Maclean C."/>
            <person name="Major J."/>
            <person name="Manning J."/>
            <person name="Marabella R."/>
            <person name="Maru K."/>
            <person name="Matthews C."/>
            <person name="Mauceli E."/>
            <person name="Mccarthy M."/>
            <person name="Mcdonough S."/>
            <person name="Mcghee T."/>
            <person name="Meldrim J."/>
            <person name="Meneus L."/>
            <person name="Mesirov J."/>
            <person name="Mihalev A."/>
            <person name="Mihova T."/>
            <person name="Mikkelsen T."/>
            <person name="Mlenga V."/>
            <person name="Moru K."/>
            <person name="Mozes J."/>
            <person name="Mulrain L."/>
            <person name="Munson G."/>
            <person name="Naylor J."/>
            <person name="Newes C."/>
            <person name="Nguyen C."/>
            <person name="Nguyen N."/>
            <person name="Nguyen T."/>
            <person name="Nicol R."/>
            <person name="Nielsen C."/>
            <person name="Nizzari M."/>
            <person name="Norbu C."/>
            <person name="Norbu N."/>
            <person name="O'donnell P."/>
            <person name="Okoawo O."/>
            <person name="O'leary S."/>
            <person name="Omotosho B."/>
            <person name="O'neill K."/>
            <person name="Osman S."/>
            <person name="Parker S."/>
            <person name="Perrin D."/>
            <person name="Phunkhang P."/>
            <person name="Piqani B."/>
            <person name="Purcell S."/>
            <person name="Rachupka T."/>
            <person name="Ramasamy U."/>
            <person name="Rameau R."/>
            <person name="Ray V."/>
            <person name="Raymond C."/>
            <person name="Retta R."/>
            <person name="Richardson S."/>
            <person name="Rise C."/>
            <person name="Rodriguez J."/>
            <person name="Rogers J."/>
            <person name="Rogov P."/>
            <person name="Rutman M."/>
            <person name="Schupbach R."/>
            <person name="Seaman C."/>
            <person name="Settipalli S."/>
            <person name="Sharpe T."/>
            <person name="Sheridan J."/>
            <person name="Sherpa N."/>
            <person name="Shi J."/>
            <person name="Smirnov S."/>
            <person name="Smith C."/>
            <person name="Sougnez C."/>
            <person name="Spencer B."/>
            <person name="Stalker J."/>
            <person name="Stange-thomann N."/>
            <person name="Stavropoulos S."/>
            <person name="Stetson K."/>
            <person name="Stone C."/>
            <person name="Stone S."/>
            <person name="Stubbs M."/>
            <person name="Talamas J."/>
            <person name="Tchuinga P."/>
            <person name="Tenzing P."/>
            <person name="Tesfaye S."/>
            <person name="Theodore J."/>
            <person name="Thoulutsang Y."/>
            <person name="Topham K."/>
            <person name="Towey S."/>
            <person name="Tsamla T."/>
            <person name="Tsomo N."/>
            <person name="Vallee D."/>
            <person name="Vassiliev H."/>
            <person name="Venkataraman V."/>
            <person name="Vinson J."/>
            <person name="Vo A."/>
            <person name="Wade C."/>
            <person name="Wang S."/>
            <person name="Wangchuk T."/>
            <person name="Wangdi T."/>
            <person name="Whittaker C."/>
            <person name="Wilkinson J."/>
            <person name="Wu Y."/>
            <person name="Wyman D."/>
            <person name="Yadav S."/>
            <person name="Yang S."/>
            <person name="Yang X."/>
            <person name="Yeager S."/>
            <person name="Yee E."/>
            <person name="Young G."/>
            <person name="Zainoun J."/>
            <person name="Zembeck L."/>
            <person name="Zimmer A."/>
            <person name="Zody M."/>
            <person name="Lander E."/>
        </authorList>
    </citation>
    <scope>NUCLEOTIDE SEQUENCE [LARGE SCALE GENOMIC DNA]</scope>
</reference>
<feature type="chain" id="PRO_5003578058" description="palmitoyl-CoA hydrolase" evidence="10">
    <location>
        <begin position="18"/>
        <end position="292"/>
    </location>
</feature>
<keyword evidence="3 10" id="KW-0732">Signal</keyword>
<dbReference type="Ensembl" id="ENSCSAVT00000004257.1">
    <property type="protein sequence ID" value="ENSCSAVP00000004194.1"/>
    <property type="gene ID" value="ENSCSAVG00000002471.1"/>
</dbReference>
<evidence type="ECO:0000313" key="12">
    <source>
        <dbReference type="Proteomes" id="UP000007875"/>
    </source>
</evidence>
<feature type="signal peptide" evidence="10">
    <location>
        <begin position="1"/>
        <end position="17"/>
    </location>
</feature>
<evidence type="ECO:0000256" key="3">
    <source>
        <dbReference type="ARBA" id="ARBA00022729"/>
    </source>
</evidence>
<dbReference type="Pfam" id="PF02089">
    <property type="entry name" value="Palm_thioest"/>
    <property type="match status" value="1"/>
</dbReference>
<evidence type="ECO:0000256" key="6">
    <source>
        <dbReference type="ARBA" id="ARBA00023228"/>
    </source>
</evidence>
<dbReference type="Gene3D" id="3.40.50.1820">
    <property type="entry name" value="alpha/beta hydrolase"/>
    <property type="match status" value="1"/>
</dbReference>
<comment type="catalytic activity">
    <reaction evidence="8">
        <text>S-hexadecanoyl-N-acetylcysteamine + H2O = N-acetylcysteamine + hexadecanoate + H(+)</text>
        <dbReference type="Rhea" id="RHEA:84099"/>
        <dbReference type="ChEBI" id="CHEBI:7896"/>
        <dbReference type="ChEBI" id="CHEBI:15377"/>
        <dbReference type="ChEBI" id="CHEBI:15378"/>
        <dbReference type="ChEBI" id="CHEBI:74410"/>
        <dbReference type="ChEBI" id="CHEBI:233601"/>
    </reaction>
</comment>
<reference evidence="11" key="3">
    <citation type="submission" date="2025-09" db="UniProtKB">
        <authorList>
            <consortium name="Ensembl"/>
        </authorList>
    </citation>
    <scope>IDENTIFICATION</scope>
</reference>
<dbReference type="OMA" id="HHSDLYL"/>
<evidence type="ECO:0000256" key="2">
    <source>
        <dbReference type="ARBA" id="ARBA00010758"/>
    </source>
</evidence>
<evidence type="ECO:0000256" key="9">
    <source>
        <dbReference type="ARBA" id="ARBA00093353"/>
    </source>
</evidence>
<reference evidence="11" key="2">
    <citation type="submission" date="2025-08" db="UniProtKB">
        <authorList>
            <consortium name="Ensembl"/>
        </authorList>
    </citation>
    <scope>IDENTIFICATION</scope>
</reference>
<comment type="subcellular location">
    <subcellularLocation>
        <location evidence="1">Lysosome</location>
    </subcellularLocation>
</comment>
<keyword evidence="6" id="KW-0458">Lysosome</keyword>
<evidence type="ECO:0000256" key="8">
    <source>
        <dbReference type="ARBA" id="ARBA00093223"/>
    </source>
</evidence>
<dbReference type="eggNOG" id="KOG2541">
    <property type="taxonomic scope" value="Eukaryota"/>
</dbReference>
<dbReference type="FunCoup" id="H2YFU6">
    <property type="interactions" value="8"/>
</dbReference>
<dbReference type="GeneTree" id="ENSGT00940000155779"/>
<dbReference type="AlphaFoldDB" id="H2YFU6"/>
<protein>
    <recommendedName>
        <fullName evidence="7">palmitoyl-CoA hydrolase</fullName>
        <ecNumber evidence="7">3.1.2.2</ecNumber>
    </recommendedName>
</protein>
<dbReference type="SUPFAM" id="SSF53474">
    <property type="entry name" value="alpha/beta-Hydrolases"/>
    <property type="match status" value="1"/>
</dbReference>
<dbReference type="HOGENOM" id="CLU_050129_1_0_1"/>
<dbReference type="PANTHER" id="PTHR11247:SF27">
    <property type="entry name" value="LYSOSOMAL THIOESTERASE PPT2"/>
    <property type="match status" value="1"/>
</dbReference>
<evidence type="ECO:0000256" key="5">
    <source>
        <dbReference type="ARBA" id="ARBA00023180"/>
    </source>
</evidence>
<organism evidence="11 12">
    <name type="scientific">Ciona savignyi</name>
    <name type="common">Pacific transparent sea squirt</name>
    <dbReference type="NCBI Taxonomy" id="51511"/>
    <lineage>
        <taxon>Eukaryota</taxon>
        <taxon>Metazoa</taxon>
        <taxon>Chordata</taxon>
        <taxon>Tunicata</taxon>
        <taxon>Ascidiacea</taxon>
        <taxon>Phlebobranchia</taxon>
        <taxon>Cionidae</taxon>
        <taxon>Ciona</taxon>
    </lineage>
</organism>
<keyword evidence="12" id="KW-1185">Reference proteome</keyword>
<dbReference type="InterPro" id="IPR029058">
    <property type="entry name" value="AB_hydrolase_fold"/>
</dbReference>
<dbReference type="GO" id="GO:0016790">
    <property type="term" value="F:thiolester hydrolase activity"/>
    <property type="evidence" value="ECO:0007669"/>
    <property type="project" value="UniProtKB-ARBA"/>
</dbReference>
<evidence type="ECO:0000256" key="4">
    <source>
        <dbReference type="ARBA" id="ARBA00022801"/>
    </source>
</evidence>
<dbReference type="FunFam" id="3.40.50.1820:FF:000037">
    <property type="entry name" value="Lysosomal thioesterase PPT2 homolog"/>
    <property type="match status" value="1"/>
</dbReference>
<evidence type="ECO:0000256" key="7">
    <source>
        <dbReference type="ARBA" id="ARBA00038848"/>
    </source>
</evidence>
<comment type="function">
    <text evidence="9">Catalyzes the cleavage of thioester bonds from S-palmitoyl-CoA or S-palmitoyl-N-acetylcysteamine (unbranched structures) but does not have activity against palmitoylcysteine or palmitoylated proteins, branched structures or bulky head groups. Conversely, hydrolyzes both long and short chain fatty acyl-CoA substrate.</text>
</comment>
<evidence type="ECO:0000313" key="11">
    <source>
        <dbReference type="Ensembl" id="ENSCSAVP00000004194.1"/>
    </source>
</evidence>
<dbReference type="Proteomes" id="UP000007875">
    <property type="component" value="Unassembled WGS sequence"/>
</dbReference>
<keyword evidence="5" id="KW-0325">Glycoprotein</keyword>
<keyword evidence="4" id="KW-0378">Hydrolase</keyword>
<dbReference type="GO" id="GO:0005764">
    <property type="term" value="C:lysosome"/>
    <property type="evidence" value="ECO:0007669"/>
    <property type="project" value="UniProtKB-SubCell"/>
</dbReference>
<dbReference type="GO" id="GO:0098599">
    <property type="term" value="F:palmitoyl hydrolase activity"/>
    <property type="evidence" value="ECO:0007669"/>
    <property type="project" value="UniProtKB-ARBA"/>
</dbReference>
<dbReference type="PANTHER" id="PTHR11247">
    <property type="entry name" value="PALMITOYL-PROTEIN THIOESTERASE/DOLICHYLDIPHOSPHATASE 1"/>
    <property type="match status" value="1"/>
</dbReference>
<dbReference type="STRING" id="51511.ENSCSAVP00000004194"/>
<comment type="similarity">
    <text evidence="2">Belongs to the palmitoyl-protein thioesterase family.</text>
</comment>
<evidence type="ECO:0000256" key="10">
    <source>
        <dbReference type="SAM" id="SignalP"/>
    </source>
</evidence>